<reference evidence="1 2" key="1">
    <citation type="submission" date="2024-03" db="EMBL/GenBank/DDBJ databases">
        <authorList>
            <person name="Martinez-Hernandez J."/>
        </authorList>
    </citation>
    <scope>NUCLEOTIDE SEQUENCE [LARGE SCALE GENOMIC DNA]</scope>
</reference>
<evidence type="ECO:0000313" key="1">
    <source>
        <dbReference type="EMBL" id="CAL0313940.1"/>
    </source>
</evidence>
<gene>
    <name evidence="1" type="ORF">LLUT_LOCUS15000</name>
</gene>
<dbReference type="Proteomes" id="UP001497480">
    <property type="component" value="Unassembled WGS sequence"/>
</dbReference>
<protein>
    <submittedName>
        <fullName evidence="1">Uncharacterized protein</fullName>
    </submittedName>
</protein>
<comment type="caution">
    <text evidence="1">The sequence shown here is derived from an EMBL/GenBank/DDBJ whole genome shotgun (WGS) entry which is preliminary data.</text>
</comment>
<dbReference type="AlphaFoldDB" id="A0AAV1WWZ8"/>
<sequence>MLDSWLFYFLMKSKGGEKLGECIFCQFYSRHLTPKERGSIQDRGSILKTSQDISPSMLLSEISENYIVKKILVCHHQKGGDCEEDLAPDLGTVLMKTPTSPKRRKGR</sequence>
<proteinExistence type="predicted"/>
<dbReference type="EMBL" id="CAXHTB010000010">
    <property type="protein sequence ID" value="CAL0313940.1"/>
    <property type="molecule type" value="Genomic_DNA"/>
</dbReference>
<keyword evidence="2" id="KW-1185">Reference proteome</keyword>
<evidence type="ECO:0000313" key="2">
    <source>
        <dbReference type="Proteomes" id="UP001497480"/>
    </source>
</evidence>
<accession>A0AAV1WWZ8</accession>
<organism evidence="1 2">
    <name type="scientific">Lupinus luteus</name>
    <name type="common">European yellow lupine</name>
    <dbReference type="NCBI Taxonomy" id="3873"/>
    <lineage>
        <taxon>Eukaryota</taxon>
        <taxon>Viridiplantae</taxon>
        <taxon>Streptophyta</taxon>
        <taxon>Embryophyta</taxon>
        <taxon>Tracheophyta</taxon>
        <taxon>Spermatophyta</taxon>
        <taxon>Magnoliopsida</taxon>
        <taxon>eudicotyledons</taxon>
        <taxon>Gunneridae</taxon>
        <taxon>Pentapetalae</taxon>
        <taxon>rosids</taxon>
        <taxon>fabids</taxon>
        <taxon>Fabales</taxon>
        <taxon>Fabaceae</taxon>
        <taxon>Papilionoideae</taxon>
        <taxon>50 kb inversion clade</taxon>
        <taxon>genistoids sensu lato</taxon>
        <taxon>core genistoids</taxon>
        <taxon>Genisteae</taxon>
        <taxon>Lupinus</taxon>
    </lineage>
</organism>
<name>A0AAV1WWZ8_LUPLU</name>